<dbReference type="CDD" id="cd01948">
    <property type="entry name" value="EAL"/>
    <property type="match status" value="1"/>
</dbReference>
<keyword evidence="1" id="KW-0472">Membrane</keyword>
<dbReference type="InterPro" id="IPR035919">
    <property type="entry name" value="EAL_sf"/>
</dbReference>
<dbReference type="SMART" id="SM01080">
    <property type="entry name" value="CHASE2"/>
    <property type="match status" value="1"/>
</dbReference>
<dbReference type="SMART" id="SM00052">
    <property type="entry name" value="EAL"/>
    <property type="match status" value="1"/>
</dbReference>
<dbReference type="Proteomes" id="UP000522081">
    <property type="component" value="Unassembled WGS sequence"/>
</dbReference>
<name>A0A7Z0BRR4_9SPHN</name>
<evidence type="ECO:0000313" key="4">
    <source>
        <dbReference type="Proteomes" id="UP000522081"/>
    </source>
</evidence>
<accession>A0A7Z0BRR4</accession>
<dbReference type="PANTHER" id="PTHR33121">
    <property type="entry name" value="CYCLIC DI-GMP PHOSPHODIESTERASE PDEF"/>
    <property type="match status" value="1"/>
</dbReference>
<dbReference type="GO" id="GO:0071111">
    <property type="term" value="F:cyclic-guanylate-specific phosphodiesterase activity"/>
    <property type="evidence" value="ECO:0007669"/>
    <property type="project" value="InterPro"/>
</dbReference>
<evidence type="ECO:0000259" key="2">
    <source>
        <dbReference type="PROSITE" id="PS50883"/>
    </source>
</evidence>
<evidence type="ECO:0000313" key="3">
    <source>
        <dbReference type="EMBL" id="NYH94086.1"/>
    </source>
</evidence>
<comment type="caution">
    <text evidence="3">The sequence shown here is derived from an EMBL/GenBank/DDBJ whole genome shotgun (WGS) entry which is preliminary data.</text>
</comment>
<dbReference type="RefSeq" id="WP_179406040.1">
    <property type="nucleotide sequence ID" value="NZ_BMGF01000001.1"/>
</dbReference>
<reference evidence="3 4" key="1">
    <citation type="submission" date="2020-07" db="EMBL/GenBank/DDBJ databases">
        <title>Genomic Encyclopedia of Type Strains, Phase IV (KMG-IV): sequencing the most valuable type-strain genomes for metagenomic binning, comparative biology and taxonomic classification.</title>
        <authorList>
            <person name="Goeker M."/>
        </authorList>
    </citation>
    <scope>NUCLEOTIDE SEQUENCE [LARGE SCALE GENOMIC DNA]</scope>
    <source>
        <strain evidence="3 4">DSM 29043</strain>
    </source>
</reference>
<dbReference type="Pfam" id="PF00563">
    <property type="entry name" value="EAL"/>
    <property type="match status" value="1"/>
</dbReference>
<keyword evidence="1" id="KW-1133">Transmembrane helix</keyword>
<dbReference type="SUPFAM" id="SSF141868">
    <property type="entry name" value="EAL domain-like"/>
    <property type="match status" value="1"/>
</dbReference>
<dbReference type="PROSITE" id="PS50883">
    <property type="entry name" value="EAL"/>
    <property type="match status" value="1"/>
</dbReference>
<dbReference type="Gene3D" id="3.20.20.450">
    <property type="entry name" value="EAL domain"/>
    <property type="match status" value="1"/>
</dbReference>
<dbReference type="InterPro" id="IPR001633">
    <property type="entry name" value="EAL_dom"/>
</dbReference>
<keyword evidence="1" id="KW-0812">Transmembrane</keyword>
<keyword evidence="4" id="KW-1185">Reference proteome</keyword>
<evidence type="ECO:0000256" key="1">
    <source>
        <dbReference type="SAM" id="Phobius"/>
    </source>
</evidence>
<organism evidence="3 4">
    <name type="scientific">Novosphingobium marinum</name>
    <dbReference type="NCBI Taxonomy" id="1514948"/>
    <lineage>
        <taxon>Bacteria</taxon>
        <taxon>Pseudomonadati</taxon>
        <taxon>Pseudomonadota</taxon>
        <taxon>Alphaproteobacteria</taxon>
        <taxon>Sphingomonadales</taxon>
        <taxon>Sphingomonadaceae</taxon>
        <taxon>Novosphingobium</taxon>
    </lineage>
</organism>
<protein>
    <submittedName>
        <fullName evidence="3">EAL domain-containing protein (Putative c-di-GMP-specific phosphodiesterase class I)</fullName>
    </submittedName>
</protein>
<sequence>MLAYLKKPLVAALIFACLCGVLRLVEPLDFLYWNNRFRWFGNEAAPQSVVLVEIGDDDAAAGAPPVGKLFEKFNEMHPRRVYLDLGSDADTVSALAAGISALKAPLTIVARFESPDNFGADNIDFPNATELQDADIAISGWYTNFLGYALASPYEVDVDGRILPALAPQIAGRRGDAAEYFMPDFSMDPNSIPVISAHALIAGQVAPVSLADKNVVVVHAEAAPGRRLGYFGHGRISPVALDIAGSVGVQSGRSTNVGWIGLLCLFAGLAWGASGIASTRVRRIAYGAIVATCLVGPGLLQEVGLYSNVGPVLVALFLFGMLKLWSKWRRRVIETSASGLPNFVALAARKVPEGHDVVVATISRYEEFLATLPSSLHQECANQIARRFTVGSNATEVYHGDGGHFAWIDGPADTREQFDHFEGLRALFSAPLLIGDRMFDTNVHFGLDRNYEADTLTRLNMALASSTEALKTGQTVEQFESRRLADAPWELSLLARIDEGMRNGDIWLAYQPQWSFAEQQVCAAEALIRWNDPARGPISPAAFIVQAEKAGRIDALTYWVFEQAVSAAREFATVRPDFKISINLSAQLVDKASLISSISELSRKHAIDCRNFTIEVTETASVYNRPRAVENLRKLQAMGFRLAIDDFGTGEASLRYLAELPSNELKIDRSFISAITSNPRAKRIVASTISLAHDLGQTVVGEGIENESVFSMLGEMGCDVGQGYYIAHPQPIDQLRSQFGAWRQFPVESLGLVNRLR</sequence>
<dbReference type="AlphaFoldDB" id="A0A7Z0BRR4"/>
<proteinExistence type="predicted"/>
<dbReference type="PANTHER" id="PTHR33121:SF70">
    <property type="entry name" value="SIGNALING PROTEIN YKOW"/>
    <property type="match status" value="1"/>
</dbReference>
<dbReference type="EMBL" id="JACBZF010000001">
    <property type="protein sequence ID" value="NYH94086.1"/>
    <property type="molecule type" value="Genomic_DNA"/>
</dbReference>
<dbReference type="InterPro" id="IPR050706">
    <property type="entry name" value="Cyclic-di-GMP_PDE-like"/>
</dbReference>
<feature type="transmembrane region" description="Helical" evidence="1">
    <location>
        <begin position="257"/>
        <end position="277"/>
    </location>
</feature>
<dbReference type="InterPro" id="IPR007890">
    <property type="entry name" value="CHASE2"/>
</dbReference>
<feature type="domain" description="EAL" evidence="2">
    <location>
        <begin position="490"/>
        <end position="743"/>
    </location>
</feature>
<gene>
    <name evidence="3" type="ORF">FHS75_000391</name>
</gene>
<feature type="transmembrane region" description="Helical" evidence="1">
    <location>
        <begin position="284"/>
        <end position="300"/>
    </location>
</feature>